<dbReference type="PROSITE" id="PS50048">
    <property type="entry name" value="ZN2_CY6_FUNGAL_2"/>
    <property type="match status" value="1"/>
</dbReference>
<name>S8E8Z9_FOMSC</name>
<keyword evidence="6" id="KW-0539">Nucleus</keyword>
<dbReference type="eggNOG" id="ENOG502RPVK">
    <property type="taxonomic scope" value="Eukaryota"/>
</dbReference>
<feature type="compositionally biased region" description="Polar residues" evidence="7">
    <location>
        <begin position="172"/>
        <end position="211"/>
    </location>
</feature>
<dbReference type="SUPFAM" id="SSF57701">
    <property type="entry name" value="Zn2/Cys6 DNA-binding domain"/>
    <property type="match status" value="1"/>
</dbReference>
<keyword evidence="2" id="KW-0479">Metal-binding</keyword>
<evidence type="ECO:0000259" key="8">
    <source>
        <dbReference type="PROSITE" id="PS50048"/>
    </source>
</evidence>
<dbReference type="GO" id="GO:0008270">
    <property type="term" value="F:zinc ion binding"/>
    <property type="evidence" value="ECO:0007669"/>
    <property type="project" value="InterPro"/>
</dbReference>
<dbReference type="SMART" id="SM00066">
    <property type="entry name" value="GAL4"/>
    <property type="match status" value="1"/>
</dbReference>
<evidence type="ECO:0000256" key="3">
    <source>
        <dbReference type="ARBA" id="ARBA00023015"/>
    </source>
</evidence>
<organism evidence="9 10">
    <name type="scientific">Fomitopsis schrenkii</name>
    <name type="common">Brown rot fungus</name>
    <dbReference type="NCBI Taxonomy" id="2126942"/>
    <lineage>
        <taxon>Eukaryota</taxon>
        <taxon>Fungi</taxon>
        <taxon>Dikarya</taxon>
        <taxon>Basidiomycota</taxon>
        <taxon>Agaricomycotina</taxon>
        <taxon>Agaricomycetes</taxon>
        <taxon>Polyporales</taxon>
        <taxon>Fomitopsis</taxon>
    </lineage>
</organism>
<keyword evidence="5" id="KW-0804">Transcription</keyword>
<feature type="region of interest" description="Disordered" evidence="7">
    <location>
        <begin position="791"/>
        <end position="844"/>
    </location>
</feature>
<dbReference type="InterPro" id="IPR051089">
    <property type="entry name" value="prtT"/>
</dbReference>
<feature type="compositionally biased region" description="Polar residues" evidence="7">
    <location>
        <begin position="254"/>
        <end position="265"/>
    </location>
</feature>
<keyword evidence="10" id="KW-1185">Reference proteome</keyword>
<dbReference type="Proteomes" id="UP000015241">
    <property type="component" value="Unassembled WGS sequence"/>
</dbReference>
<dbReference type="InterPro" id="IPR036864">
    <property type="entry name" value="Zn2-C6_fun-type_DNA-bd_sf"/>
</dbReference>
<evidence type="ECO:0000256" key="5">
    <source>
        <dbReference type="ARBA" id="ARBA00023163"/>
    </source>
</evidence>
<dbReference type="OrthoDB" id="4454541at2759"/>
<dbReference type="CDD" id="cd00067">
    <property type="entry name" value="GAL4"/>
    <property type="match status" value="1"/>
</dbReference>
<dbReference type="SMART" id="SM00906">
    <property type="entry name" value="Fungal_trans"/>
    <property type="match status" value="1"/>
</dbReference>
<proteinExistence type="predicted"/>
<feature type="region of interest" description="Disordered" evidence="7">
    <location>
        <begin position="1"/>
        <end position="34"/>
    </location>
</feature>
<feature type="region of interest" description="Disordered" evidence="7">
    <location>
        <begin position="356"/>
        <end position="389"/>
    </location>
</feature>
<gene>
    <name evidence="9" type="ORF">FOMPIDRAFT_1048652</name>
</gene>
<feature type="compositionally biased region" description="Basic and acidic residues" evidence="7">
    <location>
        <begin position="13"/>
        <end position="33"/>
    </location>
</feature>
<dbReference type="GO" id="GO:0006351">
    <property type="term" value="P:DNA-templated transcription"/>
    <property type="evidence" value="ECO:0007669"/>
    <property type="project" value="InterPro"/>
</dbReference>
<dbReference type="GO" id="GO:0000976">
    <property type="term" value="F:transcription cis-regulatory region binding"/>
    <property type="evidence" value="ECO:0007669"/>
    <property type="project" value="TreeGrafter"/>
</dbReference>
<feature type="compositionally biased region" description="Low complexity" evidence="7">
    <location>
        <begin position="794"/>
        <end position="822"/>
    </location>
</feature>
<feature type="compositionally biased region" description="Low complexity" evidence="7">
    <location>
        <begin position="146"/>
        <end position="163"/>
    </location>
</feature>
<dbReference type="GO" id="GO:0000981">
    <property type="term" value="F:DNA-binding transcription factor activity, RNA polymerase II-specific"/>
    <property type="evidence" value="ECO:0007669"/>
    <property type="project" value="InterPro"/>
</dbReference>
<dbReference type="PANTHER" id="PTHR31845">
    <property type="entry name" value="FINGER DOMAIN PROTEIN, PUTATIVE-RELATED"/>
    <property type="match status" value="1"/>
</dbReference>
<evidence type="ECO:0000313" key="9">
    <source>
        <dbReference type="EMBL" id="EPT01492.1"/>
    </source>
</evidence>
<dbReference type="Pfam" id="PF00172">
    <property type="entry name" value="Zn_clus"/>
    <property type="match status" value="1"/>
</dbReference>
<sequence length="921" mass="101801">MDSNNNGGSSSIKKHEDGDVSDSKGTPKGDVKPVVRTLNRVPRACNACRKQKMRCEGAENPPCRRCRHAGLECLFEKPQREASLTGEAGLERIRSLEAHVADIRQTQTVIQNTLLEIASHLRGGAPFHSRSPSFPVFAHQSPSALSMGSPSVSTPSASASHPPQLMLDTSHAGPTSPSSNGTVTQGSGPMSATLGSNTHRPNRDPTQTHYRSPSLGATGRRPVSQHDIHNTQLSASGNLMYPPPNPPTHRLPAQGTTLPPFSSIESMGPPRTQPSNVSSMRYNPVEGSQAARAVHRTANGQEATIGTKRAAPTSSNVTSADSSDVEDDDGELPASGLVAPWEVLRGLADVAIQRAAKENGGEVSEPPSRARTPSPDPRQPRPSKRRKVTLKQPRFATFPDVVTKKIIPESEARELFRIFYHGCSTFLPVFDANVDTYDALHERSPFAVDCICMVAAQVRDGGGKPSETFLKCQEEVQAISCATLFSPVIRQEPVQAMILVSGWSDNGWLSGGHAVRMAMELSMHKAWPELLKRMKGNKASDSPKDRQLVISARTWFCLYLFEHQMSYGTGRPSILKDDESIWQCRLLLQHPLAIEDDMRLVSTVELMAIRERVNNNLSPLFDKPVDDITFNVLREADMEFRNWYATWDQAFSQKYEDAAFYRQSLQLQHLHAELYHNATALRGIDKPDDVLRMPPAQRDLAIRSIRIGLQVLEITVDSPAYREGMKYAVHYTHATATFSASFLLRLARLFPDQCNMDDIRHMVERLAMLLSEVSGKRYALTLQLMLKRFRKRSASTSRSPRTTRPRSESTASYTTEATAPAPSQQPNSSTYEGPYPNHPSANAMNQMHHMGYSQHPQPMAQYPANADPNIDLIWRGFDTASTEQLPVWLSDQTLGGGSVMQNGMDAFLLPNDYLPPAPQIW</sequence>
<feature type="compositionally biased region" description="Polar residues" evidence="7">
    <location>
        <begin position="312"/>
        <end position="322"/>
    </location>
</feature>
<feature type="domain" description="Zn(2)-C6 fungal-type" evidence="8">
    <location>
        <begin position="44"/>
        <end position="75"/>
    </location>
</feature>
<dbReference type="AlphaFoldDB" id="S8E8Z9"/>
<protein>
    <recommendedName>
        <fullName evidence="8">Zn(2)-C6 fungal-type domain-containing protein</fullName>
    </recommendedName>
</protein>
<accession>S8E8Z9</accession>
<dbReference type="HOGENOM" id="CLU_015421_0_0_1"/>
<dbReference type="PANTHER" id="PTHR31845:SF17">
    <property type="entry name" value="ZN(II)2CYS6 TRANSCRIPTION FACTOR (EUROFUNG)"/>
    <property type="match status" value="1"/>
</dbReference>
<evidence type="ECO:0000256" key="1">
    <source>
        <dbReference type="ARBA" id="ARBA00004123"/>
    </source>
</evidence>
<keyword evidence="4" id="KW-0238">DNA-binding</keyword>
<evidence type="ECO:0000256" key="6">
    <source>
        <dbReference type="ARBA" id="ARBA00023242"/>
    </source>
</evidence>
<keyword evidence="3" id="KW-0805">Transcription regulation</keyword>
<evidence type="ECO:0000256" key="4">
    <source>
        <dbReference type="ARBA" id="ARBA00023125"/>
    </source>
</evidence>
<dbReference type="InterPro" id="IPR007219">
    <property type="entry name" value="XnlR_reg_dom"/>
</dbReference>
<dbReference type="Gene3D" id="4.10.240.10">
    <property type="entry name" value="Zn(2)-C6 fungal-type DNA-binding domain"/>
    <property type="match status" value="1"/>
</dbReference>
<evidence type="ECO:0000256" key="2">
    <source>
        <dbReference type="ARBA" id="ARBA00022723"/>
    </source>
</evidence>
<evidence type="ECO:0000313" key="10">
    <source>
        <dbReference type="Proteomes" id="UP000015241"/>
    </source>
</evidence>
<dbReference type="InterPro" id="IPR001138">
    <property type="entry name" value="Zn2Cys6_DnaBD"/>
</dbReference>
<comment type="subcellular location">
    <subcellularLocation>
        <location evidence="1">Nucleus</location>
    </subcellularLocation>
</comment>
<feature type="compositionally biased region" description="Low complexity" evidence="7">
    <location>
        <begin position="1"/>
        <end position="11"/>
    </location>
</feature>
<dbReference type="GO" id="GO:0005634">
    <property type="term" value="C:nucleus"/>
    <property type="evidence" value="ECO:0007669"/>
    <property type="project" value="UniProtKB-SubCell"/>
</dbReference>
<dbReference type="InParanoid" id="S8E8Z9"/>
<dbReference type="CDD" id="cd12148">
    <property type="entry name" value="fungal_TF_MHR"/>
    <property type="match status" value="1"/>
</dbReference>
<reference evidence="9 10" key="1">
    <citation type="journal article" date="2012" name="Science">
        <title>The Paleozoic origin of enzymatic lignin decomposition reconstructed from 31 fungal genomes.</title>
        <authorList>
            <person name="Floudas D."/>
            <person name="Binder M."/>
            <person name="Riley R."/>
            <person name="Barry K."/>
            <person name="Blanchette R.A."/>
            <person name="Henrissat B."/>
            <person name="Martinez A.T."/>
            <person name="Otillar R."/>
            <person name="Spatafora J.W."/>
            <person name="Yadav J.S."/>
            <person name="Aerts A."/>
            <person name="Benoit I."/>
            <person name="Boyd A."/>
            <person name="Carlson A."/>
            <person name="Copeland A."/>
            <person name="Coutinho P.M."/>
            <person name="de Vries R.P."/>
            <person name="Ferreira P."/>
            <person name="Findley K."/>
            <person name="Foster B."/>
            <person name="Gaskell J."/>
            <person name="Glotzer D."/>
            <person name="Gorecki P."/>
            <person name="Heitman J."/>
            <person name="Hesse C."/>
            <person name="Hori C."/>
            <person name="Igarashi K."/>
            <person name="Jurgens J.A."/>
            <person name="Kallen N."/>
            <person name="Kersten P."/>
            <person name="Kohler A."/>
            <person name="Kuees U."/>
            <person name="Kumar T.K.A."/>
            <person name="Kuo A."/>
            <person name="LaButti K."/>
            <person name="Larrondo L.F."/>
            <person name="Lindquist E."/>
            <person name="Ling A."/>
            <person name="Lombard V."/>
            <person name="Lucas S."/>
            <person name="Lundell T."/>
            <person name="Martin R."/>
            <person name="McLaughlin D.J."/>
            <person name="Morgenstern I."/>
            <person name="Morin E."/>
            <person name="Murat C."/>
            <person name="Nagy L.G."/>
            <person name="Nolan M."/>
            <person name="Ohm R.A."/>
            <person name="Patyshakuliyeva A."/>
            <person name="Rokas A."/>
            <person name="Ruiz-Duenas F.J."/>
            <person name="Sabat G."/>
            <person name="Salamov A."/>
            <person name="Samejima M."/>
            <person name="Schmutz J."/>
            <person name="Slot J.C."/>
            <person name="St John F."/>
            <person name="Stenlid J."/>
            <person name="Sun H."/>
            <person name="Sun S."/>
            <person name="Syed K."/>
            <person name="Tsang A."/>
            <person name="Wiebenga A."/>
            <person name="Young D."/>
            <person name="Pisabarro A."/>
            <person name="Eastwood D.C."/>
            <person name="Martin F."/>
            <person name="Cullen D."/>
            <person name="Grigoriev I.V."/>
            <person name="Hibbett D.S."/>
        </authorList>
    </citation>
    <scope>NUCLEOTIDE SEQUENCE</scope>
    <source>
        <strain evidence="10">FP-58527</strain>
    </source>
</reference>
<dbReference type="PROSITE" id="PS00463">
    <property type="entry name" value="ZN2_CY6_FUNGAL_1"/>
    <property type="match status" value="1"/>
</dbReference>
<dbReference type="EMBL" id="KE504141">
    <property type="protein sequence ID" value="EPT01492.1"/>
    <property type="molecule type" value="Genomic_DNA"/>
</dbReference>
<feature type="region of interest" description="Disordered" evidence="7">
    <location>
        <begin position="141"/>
        <end position="334"/>
    </location>
</feature>
<dbReference type="STRING" id="743788.S8E8Z9"/>
<evidence type="ECO:0000256" key="7">
    <source>
        <dbReference type="SAM" id="MobiDB-lite"/>
    </source>
</evidence>